<evidence type="ECO:0000256" key="1">
    <source>
        <dbReference type="ARBA" id="ARBA00004123"/>
    </source>
</evidence>
<evidence type="ECO:0000313" key="6">
    <source>
        <dbReference type="Proteomes" id="UP000008493"/>
    </source>
</evidence>
<dbReference type="GO" id="GO:0005634">
    <property type="term" value="C:nucleus"/>
    <property type="evidence" value="ECO:0007669"/>
    <property type="project" value="UniProtKB-SubCell"/>
</dbReference>
<feature type="compositionally biased region" description="Polar residues" evidence="3">
    <location>
        <begin position="100"/>
        <end position="121"/>
    </location>
</feature>
<dbReference type="GeneID" id="18822257"/>
<dbReference type="RefSeq" id="XP_007329176.1">
    <property type="nucleotide sequence ID" value="XM_007329114.1"/>
</dbReference>
<sequence>MSRHPSPGPSVHNAQHGPSASSARRSRPVHSVGIAAGAEDVKYHAKYKDLKRKVKEIEAENDRLHFKTLQAKRSLQRMKLERAILYERLAPPSPPVDTLHPNQVPSAPPLSQLSRSYSGPHQTRDVRDRPMPMDSDPTPVEYLRQHRPPASDPNRSVTQMEPPPLVHSPHTSSIQSPRHASAHDTSRHLPPLSHLPPVGQYDNAARSHPLSQAGSPPLHHTNVNPTSHERGRSMSSRSHPSSAQTYPAVPSQQYPESLPPVQRVIHSPPPHPDRDRLPPRRIEGNEYPPPHTDLHHSRHPSQVSPHLHPSETRTSARIYPHQHMSPGGYINREDSISHQYDMEREKGRDRERDWDRDHKGREGPGRDMHSPHVTHRRPAASDYPDHPHHYTQGSTPRLRDEQVYYHEGNPYPSVHPSRSDSSSGSGIGVGEGPSRPDSRAQLYEQQQDRSSRPSYRLRPVNPSNNDDPEFLGHEDVRSSQTRDIPPGPPSSISATAAPIGTNAIATSGTNAIQSGGGNYLSAPPPGSISRESHPPPPPPPPPPMSERGYSPSRIDLSANRKRSRNDMEMDVDTDKEFGGIGKTREMGSRRNTPGPGYSGNPGGGGGSGMLQQQNDDRDRDRDRDRASSKRYQREHMHHRNHEASTSPLPSVMVNPPGGLQDQQQQDTRMATS</sequence>
<keyword evidence="6" id="KW-1185">Reference proteome</keyword>
<keyword evidence="2" id="KW-0539">Nucleus</keyword>
<dbReference type="eggNOG" id="ENOG502SCA1">
    <property type="taxonomic scope" value="Eukaryota"/>
</dbReference>
<feature type="compositionally biased region" description="Low complexity" evidence="3">
    <location>
        <begin position="233"/>
        <end position="242"/>
    </location>
</feature>
<feature type="compositionally biased region" description="Basic and acidic residues" evidence="3">
    <location>
        <begin position="564"/>
        <end position="588"/>
    </location>
</feature>
<dbReference type="STRING" id="597362.K5WWI6"/>
<accession>K5WWI6</accession>
<feature type="domain" description="INO80 complex subunit F" evidence="4">
    <location>
        <begin position="43"/>
        <end position="89"/>
    </location>
</feature>
<feature type="compositionally biased region" description="Low complexity" evidence="3">
    <location>
        <begin position="412"/>
        <end position="424"/>
    </location>
</feature>
<evidence type="ECO:0000313" key="5">
    <source>
        <dbReference type="EMBL" id="EKM79861.1"/>
    </source>
</evidence>
<dbReference type="HOGENOM" id="CLU_482322_0_0_1"/>
<feature type="compositionally biased region" description="Basic and acidic residues" evidence="3">
    <location>
        <begin position="331"/>
        <end position="370"/>
    </location>
</feature>
<feature type="compositionally biased region" description="Pro residues" evidence="3">
    <location>
        <begin position="534"/>
        <end position="544"/>
    </location>
</feature>
<feature type="compositionally biased region" description="Basic and acidic residues" evidence="3">
    <location>
        <begin position="122"/>
        <end position="131"/>
    </location>
</feature>
<evidence type="ECO:0000259" key="4">
    <source>
        <dbReference type="Pfam" id="PF24245"/>
    </source>
</evidence>
<gene>
    <name evidence="5" type="ORF">AGABI1DRAFT_106207</name>
</gene>
<dbReference type="InterPro" id="IPR056513">
    <property type="entry name" value="INO80F"/>
</dbReference>
<feature type="region of interest" description="Disordered" evidence="3">
    <location>
        <begin position="1"/>
        <end position="40"/>
    </location>
</feature>
<feature type="compositionally biased region" description="Low complexity" evidence="3">
    <location>
        <begin position="188"/>
        <end position="197"/>
    </location>
</feature>
<proteinExistence type="predicted"/>
<evidence type="ECO:0000256" key="2">
    <source>
        <dbReference type="ARBA" id="ARBA00023242"/>
    </source>
</evidence>
<reference evidence="6" key="1">
    <citation type="journal article" date="2012" name="Proc. Natl. Acad. Sci. U.S.A.">
        <title>Genome sequence of the button mushroom Agaricus bisporus reveals mechanisms governing adaptation to a humic-rich ecological niche.</title>
        <authorList>
            <person name="Morin E."/>
            <person name="Kohler A."/>
            <person name="Baker A.R."/>
            <person name="Foulongne-Oriol M."/>
            <person name="Lombard V."/>
            <person name="Nagy L.G."/>
            <person name="Ohm R.A."/>
            <person name="Patyshakuliyeva A."/>
            <person name="Brun A."/>
            <person name="Aerts A.L."/>
            <person name="Bailey A.M."/>
            <person name="Billette C."/>
            <person name="Coutinho P.M."/>
            <person name="Deakin G."/>
            <person name="Doddapaneni H."/>
            <person name="Floudas D."/>
            <person name="Grimwood J."/>
            <person name="Hilden K."/>
            <person name="Kuees U."/>
            <person name="LaButti K.M."/>
            <person name="Lapidus A."/>
            <person name="Lindquist E.A."/>
            <person name="Lucas S.M."/>
            <person name="Murat C."/>
            <person name="Riley R.W."/>
            <person name="Salamov A.A."/>
            <person name="Schmutz J."/>
            <person name="Subramanian V."/>
            <person name="Woesten H.A.B."/>
            <person name="Xu J."/>
            <person name="Eastwood D.C."/>
            <person name="Foster G.D."/>
            <person name="Sonnenberg A.S."/>
            <person name="Cullen D."/>
            <person name="de Vries R.P."/>
            <person name="Lundell T."/>
            <person name="Hibbett D.S."/>
            <person name="Henrissat B."/>
            <person name="Burton K.S."/>
            <person name="Kerrigan R.W."/>
            <person name="Challen M.P."/>
            <person name="Grigoriev I.V."/>
            <person name="Martin F."/>
        </authorList>
    </citation>
    <scope>NUCLEOTIDE SEQUENCE [LARGE SCALE GENOMIC DNA]</scope>
    <source>
        <strain evidence="6">JB137-S8 / ATCC MYA-4627 / FGSC 10392</strain>
    </source>
</reference>
<evidence type="ECO:0000256" key="3">
    <source>
        <dbReference type="SAM" id="MobiDB-lite"/>
    </source>
</evidence>
<dbReference type="Pfam" id="PF24245">
    <property type="entry name" value="INO80F"/>
    <property type="match status" value="1"/>
</dbReference>
<protein>
    <recommendedName>
        <fullName evidence="4">INO80 complex subunit F domain-containing protein</fullName>
    </recommendedName>
</protein>
<dbReference type="InParanoid" id="K5WWI6"/>
<dbReference type="OrthoDB" id="10070927at2759"/>
<dbReference type="Proteomes" id="UP000008493">
    <property type="component" value="Unassembled WGS sequence"/>
</dbReference>
<feature type="compositionally biased region" description="Polar residues" evidence="3">
    <location>
        <begin position="169"/>
        <end position="178"/>
    </location>
</feature>
<feature type="compositionally biased region" description="Polar residues" evidence="3">
    <location>
        <begin position="503"/>
        <end position="513"/>
    </location>
</feature>
<feature type="region of interest" description="Disordered" evidence="3">
    <location>
        <begin position="90"/>
        <end position="672"/>
    </location>
</feature>
<name>K5WWI6_AGABU</name>
<feature type="compositionally biased region" description="Gly residues" evidence="3">
    <location>
        <begin position="596"/>
        <end position="608"/>
    </location>
</feature>
<dbReference type="OMA" id="PGAHIHR"/>
<organism evidence="5 6">
    <name type="scientific">Agaricus bisporus var. burnettii (strain JB137-S8 / ATCC MYA-4627 / FGSC 10392)</name>
    <name type="common">White button mushroom</name>
    <dbReference type="NCBI Taxonomy" id="597362"/>
    <lineage>
        <taxon>Eukaryota</taxon>
        <taxon>Fungi</taxon>
        <taxon>Dikarya</taxon>
        <taxon>Basidiomycota</taxon>
        <taxon>Agaricomycotina</taxon>
        <taxon>Agaricomycetes</taxon>
        <taxon>Agaricomycetidae</taxon>
        <taxon>Agaricales</taxon>
        <taxon>Agaricineae</taxon>
        <taxon>Agaricaceae</taxon>
        <taxon>Agaricus</taxon>
    </lineage>
</organism>
<feature type="compositionally biased region" description="Basic and acidic residues" evidence="3">
    <location>
        <begin position="614"/>
        <end position="634"/>
    </location>
</feature>
<dbReference type="KEGG" id="abp:AGABI1DRAFT106207"/>
<dbReference type="AlphaFoldDB" id="K5WWI6"/>
<comment type="subcellular location">
    <subcellularLocation>
        <location evidence="1">Nucleus</location>
    </subcellularLocation>
</comment>
<feature type="compositionally biased region" description="Basic and acidic residues" evidence="3">
    <location>
        <begin position="271"/>
        <end position="284"/>
    </location>
</feature>
<dbReference type="EMBL" id="JH971389">
    <property type="protein sequence ID" value="EKM79861.1"/>
    <property type="molecule type" value="Genomic_DNA"/>
</dbReference>